<dbReference type="OrthoDB" id="10529930at2759"/>
<protein>
    <submittedName>
        <fullName evidence="2">Uncharacterized protein</fullName>
    </submittedName>
</protein>
<sequence>MKDKSEDNYKSEDKPMDKCIDRWKVSDKCEGQNKGEATTSGTDEPGDNNYVRGKLEVKMKGKSEDNYKSEDKPMDKCIDRWKSDKMADRTEEERADEDSDVFDEGDEYVTMTNVGLILKRREDKFKTAIFGEIQEFLKNFQNQDENKGQIGKD</sequence>
<evidence type="ECO:0000256" key="1">
    <source>
        <dbReference type="SAM" id="MobiDB-lite"/>
    </source>
</evidence>
<evidence type="ECO:0000313" key="2">
    <source>
        <dbReference type="EMBL" id="CAC5407729.1"/>
    </source>
</evidence>
<accession>A0A6J8DHZ1</accession>
<dbReference type="Proteomes" id="UP000507470">
    <property type="component" value="Unassembled WGS sequence"/>
</dbReference>
<proteinExistence type="predicted"/>
<evidence type="ECO:0000313" key="3">
    <source>
        <dbReference type="Proteomes" id="UP000507470"/>
    </source>
</evidence>
<keyword evidence="3" id="KW-1185">Reference proteome</keyword>
<organism evidence="2 3">
    <name type="scientific">Mytilus coruscus</name>
    <name type="common">Sea mussel</name>
    <dbReference type="NCBI Taxonomy" id="42192"/>
    <lineage>
        <taxon>Eukaryota</taxon>
        <taxon>Metazoa</taxon>
        <taxon>Spiralia</taxon>
        <taxon>Lophotrochozoa</taxon>
        <taxon>Mollusca</taxon>
        <taxon>Bivalvia</taxon>
        <taxon>Autobranchia</taxon>
        <taxon>Pteriomorphia</taxon>
        <taxon>Mytilida</taxon>
        <taxon>Mytiloidea</taxon>
        <taxon>Mytilidae</taxon>
        <taxon>Mytilinae</taxon>
        <taxon>Mytilus</taxon>
    </lineage>
</organism>
<dbReference type="AlphaFoldDB" id="A0A6J8DHZ1"/>
<feature type="compositionally biased region" description="Basic and acidic residues" evidence="1">
    <location>
        <begin position="1"/>
        <end position="33"/>
    </location>
</feature>
<name>A0A6J8DHZ1_MYTCO</name>
<gene>
    <name evidence="2" type="ORF">MCOR_41178</name>
</gene>
<reference evidence="2 3" key="1">
    <citation type="submission" date="2020-06" db="EMBL/GenBank/DDBJ databases">
        <authorList>
            <person name="Li R."/>
            <person name="Bekaert M."/>
        </authorList>
    </citation>
    <scope>NUCLEOTIDE SEQUENCE [LARGE SCALE GENOMIC DNA]</scope>
    <source>
        <strain evidence="3">wild</strain>
    </source>
</reference>
<dbReference type="EMBL" id="CACVKT020007423">
    <property type="protein sequence ID" value="CAC5407729.1"/>
    <property type="molecule type" value="Genomic_DNA"/>
</dbReference>
<feature type="region of interest" description="Disordered" evidence="1">
    <location>
        <begin position="1"/>
        <end position="74"/>
    </location>
</feature>
<feature type="compositionally biased region" description="Basic and acidic residues" evidence="1">
    <location>
        <begin position="53"/>
        <end position="74"/>
    </location>
</feature>